<accession>A0A0G4NID6</accession>
<evidence type="ECO:0000313" key="1">
    <source>
        <dbReference type="EMBL" id="CRK46183.1"/>
    </source>
</evidence>
<reference evidence="2" key="1">
    <citation type="submission" date="2015-05" db="EMBL/GenBank/DDBJ databases">
        <authorList>
            <person name="Fogelqvist Johan"/>
        </authorList>
    </citation>
    <scope>NUCLEOTIDE SEQUENCE [LARGE SCALE GENOMIC DNA]</scope>
</reference>
<dbReference type="AlphaFoldDB" id="A0A0G4NID6"/>
<evidence type="ECO:0000313" key="2">
    <source>
        <dbReference type="Proteomes" id="UP000045706"/>
    </source>
</evidence>
<protein>
    <submittedName>
        <fullName evidence="1">Uncharacterized protein</fullName>
    </submittedName>
</protein>
<name>A0A0G4NID6_VERLO</name>
<gene>
    <name evidence="1" type="ORF">BN1723_006914</name>
</gene>
<organism evidence="1 2">
    <name type="scientific">Verticillium longisporum</name>
    <name type="common">Verticillium dahliae var. longisporum</name>
    <dbReference type="NCBI Taxonomy" id="100787"/>
    <lineage>
        <taxon>Eukaryota</taxon>
        <taxon>Fungi</taxon>
        <taxon>Dikarya</taxon>
        <taxon>Ascomycota</taxon>
        <taxon>Pezizomycotina</taxon>
        <taxon>Sordariomycetes</taxon>
        <taxon>Hypocreomycetidae</taxon>
        <taxon>Glomerellales</taxon>
        <taxon>Plectosphaerellaceae</taxon>
        <taxon>Verticillium</taxon>
    </lineage>
</organism>
<dbReference type="Proteomes" id="UP000045706">
    <property type="component" value="Unassembled WGS sequence"/>
</dbReference>
<sequence length="135" mass="14214">MMPPSQMLSPDLQITRVLAAGIEPKASSRPGSPKVKTTTEHPLRTILVLGHWLAAWCTVSSLSLHSCRDTGRNYPGGEIGHGPAASGITSGEETEHVGRVVHTLDGQVGGTDLLSKGIEEDGADGRRVTDVAVLR</sequence>
<dbReference type="EMBL" id="CVQI01035384">
    <property type="protein sequence ID" value="CRK46183.1"/>
    <property type="molecule type" value="Genomic_DNA"/>
</dbReference>
<feature type="non-terminal residue" evidence="1">
    <location>
        <position position="135"/>
    </location>
</feature>
<proteinExistence type="predicted"/>